<keyword evidence="3" id="KW-1003">Cell membrane</keyword>
<keyword evidence="11" id="KW-1185">Reference proteome</keyword>
<sequence length="351" mass="36541">MQKNKKSHETNSTNSVIKRGFQRYFVAAMSGMALGLFASVIVSVLITQTSKIPLPGFALLAQFAEIIGAKSPIVGAAIAAGIAYMLKHKPLVIFSSLAAGAYGYTLGGPLGAYFAAVVGAEIGGLIAGRTHLDIVLVPFTTIIPGCLVGYFVGPGVQSFMLALGDFINMATTLQPLPMGIILAVMLGVVLVSPLSSAALAITLDLSGLAAGAATVGCCVQMIGFAVSSFRENGWDGVIGQGIGSAKLQLPNIMEHPKILIPTVLTSAILGPLSTTVFGMENVAIGAGMGSCGFVGQFTTYATMTEFMPGGQVILYIAILHFILPAILCLFFSELMRKKGIIHGGEMKLRMY</sequence>
<name>A0A8J7VZZ1_9FIRM</name>
<keyword evidence="4 10" id="KW-0762">Sugar transport</keyword>
<protein>
    <submittedName>
        <fullName evidence="10">PTS sugar transporter subunit IIC</fullName>
    </submittedName>
</protein>
<keyword evidence="7 8" id="KW-0472">Membrane</keyword>
<organism evidence="10 11">
    <name type="scientific">Sinanaerobacter chloroacetimidivorans</name>
    <dbReference type="NCBI Taxonomy" id="2818044"/>
    <lineage>
        <taxon>Bacteria</taxon>
        <taxon>Bacillati</taxon>
        <taxon>Bacillota</taxon>
        <taxon>Clostridia</taxon>
        <taxon>Peptostreptococcales</taxon>
        <taxon>Anaerovoracaceae</taxon>
        <taxon>Sinanaerobacter</taxon>
    </lineage>
</organism>
<evidence type="ECO:0000256" key="4">
    <source>
        <dbReference type="ARBA" id="ARBA00022597"/>
    </source>
</evidence>
<evidence type="ECO:0000256" key="6">
    <source>
        <dbReference type="ARBA" id="ARBA00022989"/>
    </source>
</evidence>
<dbReference type="AlphaFoldDB" id="A0A8J7VZZ1"/>
<evidence type="ECO:0000256" key="1">
    <source>
        <dbReference type="ARBA" id="ARBA00004651"/>
    </source>
</evidence>
<comment type="subcellular location">
    <subcellularLocation>
        <location evidence="1">Cell membrane</location>
        <topology evidence="1">Multi-pass membrane protein</topology>
    </subcellularLocation>
</comment>
<feature type="transmembrane region" description="Helical" evidence="8">
    <location>
        <begin position="207"/>
        <end position="226"/>
    </location>
</feature>
<proteinExistence type="predicted"/>
<feature type="transmembrane region" description="Helical" evidence="8">
    <location>
        <begin position="93"/>
        <end position="116"/>
    </location>
</feature>
<dbReference type="Pfam" id="PF13303">
    <property type="entry name" value="PTS_EIIC_2"/>
    <property type="match status" value="1"/>
</dbReference>
<dbReference type="EMBL" id="JAGSND010000004">
    <property type="protein sequence ID" value="MBR0597829.1"/>
    <property type="molecule type" value="Genomic_DNA"/>
</dbReference>
<evidence type="ECO:0000313" key="10">
    <source>
        <dbReference type="EMBL" id="MBR0597829.1"/>
    </source>
</evidence>
<dbReference type="RefSeq" id="WP_227017957.1">
    <property type="nucleotide sequence ID" value="NZ_JAGSND010000004.1"/>
</dbReference>
<feature type="transmembrane region" description="Helical" evidence="8">
    <location>
        <begin position="21"/>
        <end position="46"/>
    </location>
</feature>
<dbReference type="InterPro" id="IPR003352">
    <property type="entry name" value="PTS_EIIC"/>
</dbReference>
<evidence type="ECO:0000256" key="5">
    <source>
        <dbReference type="ARBA" id="ARBA00022692"/>
    </source>
</evidence>
<evidence type="ECO:0000256" key="2">
    <source>
        <dbReference type="ARBA" id="ARBA00022448"/>
    </source>
</evidence>
<feature type="transmembrane region" description="Helical" evidence="8">
    <location>
        <begin position="176"/>
        <end position="201"/>
    </location>
</feature>
<dbReference type="GO" id="GO:0009401">
    <property type="term" value="P:phosphoenolpyruvate-dependent sugar phosphotransferase system"/>
    <property type="evidence" value="ECO:0007669"/>
    <property type="project" value="InterPro"/>
</dbReference>
<feature type="transmembrane region" description="Helical" evidence="8">
    <location>
        <begin position="312"/>
        <end position="331"/>
    </location>
</feature>
<gene>
    <name evidence="10" type="ORF">KCX82_08095</name>
</gene>
<keyword evidence="2" id="KW-0813">Transport</keyword>
<feature type="transmembrane region" description="Helical" evidence="8">
    <location>
        <begin position="258"/>
        <end position="279"/>
    </location>
</feature>
<accession>A0A8J7VZZ1</accession>
<evidence type="ECO:0000256" key="3">
    <source>
        <dbReference type="ARBA" id="ARBA00022475"/>
    </source>
</evidence>
<dbReference type="GO" id="GO:0005886">
    <property type="term" value="C:plasma membrane"/>
    <property type="evidence" value="ECO:0007669"/>
    <property type="project" value="UniProtKB-SubCell"/>
</dbReference>
<evidence type="ECO:0000313" key="11">
    <source>
        <dbReference type="Proteomes" id="UP000675664"/>
    </source>
</evidence>
<dbReference type="Proteomes" id="UP000675664">
    <property type="component" value="Unassembled WGS sequence"/>
</dbReference>
<evidence type="ECO:0000259" key="9">
    <source>
        <dbReference type="Pfam" id="PF13303"/>
    </source>
</evidence>
<dbReference type="GO" id="GO:0008982">
    <property type="term" value="F:protein-N(PI)-phosphohistidine-sugar phosphotransferase activity"/>
    <property type="evidence" value="ECO:0007669"/>
    <property type="project" value="InterPro"/>
</dbReference>
<comment type="caution">
    <text evidence="10">The sequence shown here is derived from an EMBL/GenBank/DDBJ whole genome shotgun (WGS) entry which is preliminary data.</text>
</comment>
<feature type="transmembrane region" description="Helical" evidence="8">
    <location>
        <begin position="136"/>
        <end position="164"/>
    </location>
</feature>
<keyword evidence="6 8" id="KW-1133">Transmembrane helix</keyword>
<evidence type="ECO:0000256" key="8">
    <source>
        <dbReference type="SAM" id="Phobius"/>
    </source>
</evidence>
<evidence type="ECO:0000256" key="7">
    <source>
        <dbReference type="ARBA" id="ARBA00023136"/>
    </source>
</evidence>
<keyword evidence="5 8" id="KW-0812">Transmembrane</keyword>
<reference evidence="10" key="1">
    <citation type="submission" date="2021-04" db="EMBL/GenBank/DDBJ databases">
        <title>Sinoanaerobacter chloroacetimidivorans sp. nov., an obligate anaerobic bacterium isolated from anaerobic sludge.</title>
        <authorList>
            <person name="Bao Y."/>
        </authorList>
    </citation>
    <scope>NUCLEOTIDE SEQUENCE</scope>
    <source>
        <strain evidence="10">BAD-6</strain>
    </source>
</reference>
<reference evidence="10" key="2">
    <citation type="submission" date="2021-04" db="EMBL/GenBank/DDBJ databases">
        <authorList>
            <person name="Liu J."/>
        </authorList>
    </citation>
    <scope>NUCLEOTIDE SEQUENCE</scope>
    <source>
        <strain evidence="10">BAD-6</strain>
    </source>
</reference>
<feature type="domain" description="Phosphotransferase system EIIC" evidence="9">
    <location>
        <begin position="27"/>
        <end position="347"/>
    </location>
</feature>